<keyword evidence="1" id="KW-0556">Organic radical</keyword>
<dbReference type="PROSITE" id="PS51149">
    <property type="entry name" value="GLY_RADICAL_2"/>
    <property type="match status" value="1"/>
</dbReference>
<dbReference type="PANTHER" id="PTHR43641:SF2">
    <property type="entry name" value="DEHYDRATASE YBIW-RELATED"/>
    <property type="match status" value="1"/>
</dbReference>
<dbReference type="Gene3D" id="3.20.70.20">
    <property type="match status" value="1"/>
</dbReference>
<dbReference type="PROSITE" id="PS51554">
    <property type="entry name" value="PFL"/>
    <property type="match status" value="1"/>
</dbReference>
<dbReference type="InterPro" id="IPR004184">
    <property type="entry name" value="PFL_dom"/>
</dbReference>
<dbReference type="Pfam" id="PF01228">
    <property type="entry name" value="Gly_radical"/>
    <property type="match status" value="1"/>
</dbReference>
<keyword evidence="2" id="KW-0456">Lyase</keyword>
<evidence type="ECO:0000313" key="5">
    <source>
        <dbReference type="EMBL" id="KKN92771.1"/>
    </source>
</evidence>
<organism evidence="5">
    <name type="scientific">marine sediment metagenome</name>
    <dbReference type="NCBI Taxonomy" id="412755"/>
    <lineage>
        <taxon>unclassified sequences</taxon>
        <taxon>metagenomes</taxon>
        <taxon>ecological metagenomes</taxon>
    </lineage>
</organism>
<gene>
    <name evidence="5" type="ORF">LCGC14_0205140</name>
</gene>
<dbReference type="InterPro" id="IPR051215">
    <property type="entry name" value="GRE"/>
</dbReference>
<proteinExistence type="predicted"/>
<dbReference type="EMBL" id="LAZR01000092">
    <property type="protein sequence ID" value="KKN92771.1"/>
    <property type="molecule type" value="Genomic_DNA"/>
</dbReference>
<dbReference type="GO" id="GO:0016829">
    <property type="term" value="F:lyase activity"/>
    <property type="evidence" value="ECO:0007669"/>
    <property type="project" value="UniProtKB-KW"/>
</dbReference>
<dbReference type="GO" id="GO:0005829">
    <property type="term" value="C:cytosol"/>
    <property type="evidence" value="ECO:0007669"/>
    <property type="project" value="TreeGrafter"/>
</dbReference>
<evidence type="ECO:0008006" key="6">
    <source>
        <dbReference type="Google" id="ProtNLM"/>
    </source>
</evidence>
<dbReference type="AlphaFoldDB" id="A0A0F9X1X3"/>
<dbReference type="Pfam" id="PF02901">
    <property type="entry name" value="PFL-like"/>
    <property type="match status" value="1"/>
</dbReference>
<protein>
    <recommendedName>
        <fullName evidence="6">PFL domain-containing protein</fullName>
    </recommendedName>
</protein>
<sequence length="749" mass="81892">MDGADAPVSPARLCYISACMARPAGWYNLRSMNERLSAIRERVLSTPMPEDPAENVIWSEIVRQTVGEPDVIRAAKASAHYRRHRAIVIHPGELIVGSRVVTDYTPAKDVATDEQAYYDFPPSPALAQAYLDADMIITCGNHETIDYDTVLSVGFAGLIERIDNRLAEIGDSDAEKRDFLAALRIEAQGHIDFCRRYADLAEELAAACDDPARRQELQTIAANCRRVIEHPPETFWQACQAAWFAFFFVADAAGRVDQYLYPAYRRDIDAGRITHERAKELICCLWAKYQGWLGASERRTGNHRVTLGGVRPDGTDAVNELSWLCLDVAEEMALTRPQVGVRWHEGMDSAFLRRAVEVLRTGINNLEFCSDGQIVPALVHAGVAEADARDFSLSGCHEVMVTGKCQMGAVEGMVNIPKVIRIALGLEPDLRSDVDLAAIDSYEALWDAVVAAMRETVAAMHEHSEFLDSLRATEAGRALASSLVTQGCIDNALSIPQGGATYNFCNWDAIGIANLADSLAVIRRVVFDEQRLTLAEFVDALAGDWAGQDTLRRQILAGDEHFGNDNDAVDAIAAEIIRTLDALMKTKTPYRGGQYILGTLAGYENAHSHFGARTGATPDGRRAGESFANSLAASAGRDHHGPTAMLNSVAKMPHHLLPTSTVTNITLNRSLLDGDAGIEHIASLIEGHFRSGGQQCQLTFYGRDELLAARAEPDSHGHVMVRVAGYSAPFVTLDDTTQDEIIARTEHAL</sequence>
<evidence type="ECO:0000256" key="1">
    <source>
        <dbReference type="ARBA" id="ARBA00022818"/>
    </source>
</evidence>
<evidence type="ECO:0000256" key="2">
    <source>
        <dbReference type="ARBA" id="ARBA00023239"/>
    </source>
</evidence>
<dbReference type="PANTHER" id="PTHR43641">
    <property type="entry name" value="FORMATE ACETYLTRANSFERASE 3-RELATED"/>
    <property type="match status" value="1"/>
</dbReference>
<dbReference type="SUPFAM" id="SSF51998">
    <property type="entry name" value="PFL-like glycyl radical enzymes"/>
    <property type="match status" value="1"/>
</dbReference>
<reference evidence="5" key="1">
    <citation type="journal article" date="2015" name="Nature">
        <title>Complex archaea that bridge the gap between prokaryotes and eukaryotes.</title>
        <authorList>
            <person name="Spang A."/>
            <person name="Saw J.H."/>
            <person name="Jorgensen S.L."/>
            <person name="Zaremba-Niedzwiedzka K."/>
            <person name="Martijn J."/>
            <person name="Lind A.E."/>
            <person name="van Eijk R."/>
            <person name="Schleper C."/>
            <person name="Guy L."/>
            <person name="Ettema T.J."/>
        </authorList>
    </citation>
    <scope>NUCLEOTIDE SEQUENCE</scope>
</reference>
<name>A0A0F9X1X3_9ZZZZ</name>
<accession>A0A0F9X1X3</accession>
<evidence type="ECO:0000259" key="4">
    <source>
        <dbReference type="PROSITE" id="PS51554"/>
    </source>
</evidence>
<feature type="domain" description="PFL" evidence="4">
    <location>
        <begin position="34"/>
        <end position="622"/>
    </location>
</feature>
<evidence type="ECO:0000259" key="3">
    <source>
        <dbReference type="PROSITE" id="PS51149"/>
    </source>
</evidence>
<comment type="caution">
    <text evidence="5">The sequence shown here is derived from an EMBL/GenBank/DDBJ whole genome shotgun (WGS) entry which is preliminary data.</text>
</comment>
<feature type="domain" description="Glycine radical" evidence="3">
    <location>
        <begin position="629"/>
        <end position="749"/>
    </location>
</feature>
<dbReference type="InterPro" id="IPR001150">
    <property type="entry name" value="Gly_radical"/>
</dbReference>